<dbReference type="AlphaFoldDB" id="A0A401TYZ2"/>
<dbReference type="STRING" id="137246.A0A401TYZ2"/>
<evidence type="ECO:0000313" key="2">
    <source>
        <dbReference type="EMBL" id="GCC47853.1"/>
    </source>
</evidence>
<protein>
    <recommendedName>
        <fullName evidence="4">Transcription regulator MerR DNA binding domain-containing protein</fullName>
    </recommendedName>
</protein>
<comment type="caution">
    <text evidence="2">The sequence shown here is derived from an EMBL/GenBank/DDBJ whole genome shotgun (WGS) entry which is preliminary data.</text>
</comment>
<organism evidence="2 3">
    <name type="scientific">Chiloscyllium punctatum</name>
    <name type="common">Brownbanded bambooshark</name>
    <name type="synonym">Hemiscyllium punctatum</name>
    <dbReference type="NCBI Taxonomy" id="137246"/>
    <lineage>
        <taxon>Eukaryota</taxon>
        <taxon>Metazoa</taxon>
        <taxon>Chordata</taxon>
        <taxon>Craniata</taxon>
        <taxon>Vertebrata</taxon>
        <taxon>Chondrichthyes</taxon>
        <taxon>Elasmobranchii</taxon>
        <taxon>Galeomorphii</taxon>
        <taxon>Galeoidea</taxon>
        <taxon>Orectolobiformes</taxon>
        <taxon>Hemiscylliidae</taxon>
        <taxon>Chiloscyllium</taxon>
    </lineage>
</organism>
<dbReference type="Gene3D" id="1.10.1660.10">
    <property type="match status" value="1"/>
</dbReference>
<accession>A0A401TYZ2</accession>
<dbReference type="OrthoDB" id="8122126at2759"/>
<feature type="transmembrane region" description="Helical" evidence="1">
    <location>
        <begin position="99"/>
        <end position="119"/>
    </location>
</feature>
<dbReference type="InterPro" id="IPR009061">
    <property type="entry name" value="DNA-bd_dom_put_sf"/>
</dbReference>
<name>A0A401TYZ2_CHIPU</name>
<feature type="non-terminal residue" evidence="2">
    <location>
        <position position="122"/>
    </location>
</feature>
<dbReference type="SUPFAM" id="SSF46955">
    <property type="entry name" value="Putative DNA-binding domain"/>
    <property type="match status" value="1"/>
</dbReference>
<proteinExistence type="predicted"/>
<keyword evidence="1" id="KW-1133">Transmembrane helix</keyword>
<keyword evidence="1" id="KW-0472">Membrane</keyword>
<evidence type="ECO:0000256" key="1">
    <source>
        <dbReference type="SAM" id="Phobius"/>
    </source>
</evidence>
<sequence>MVDGDNYTCRQIEALALEHVQAIRRKMADLKKLKVVLETMASQCGGGKIPKCPIIDALFDARAPIRWARYYRVHFVSERPQEWTGPERRGTMNERTIGAIARMLAVLCCGGPVLVSAAGRGR</sequence>
<dbReference type="EMBL" id="BEZZ01221773">
    <property type="protein sequence ID" value="GCC47853.1"/>
    <property type="molecule type" value="Genomic_DNA"/>
</dbReference>
<evidence type="ECO:0008006" key="4">
    <source>
        <dbReference type="Google" id="ProtNLM"/>
    </source>
</evidence>
<dbReference type="Proteomes" id="UP000287033">
    <property type="component" value="Unassembled WGS sequence"/>
</dbReference>
<evidence type="ECO:0000313" key="3">
    <source>
        <dbReference type="Proteomes" id="UP000287033"/>
    </source>
</evidence>
<reference evidence="2 3" key="1">
    <citation type="journal article" date="2018" name="Nat. Ecol. Evol.">
        <title>Shark genomes provide insights into elasmobranch evolution and the origin of vertebrates.</title>
        <authorList>
            <person name="Hara Y"/>
            <person name="Yamaguchi K"/>
            <person name="Onimaru K"/>
            <person name="Kadota M"/>
            <person name="Koyanagi M"/>
            <person name="Keeley SD"/>
            <person name="Tatsumi K"/>
            <person name="Tanaka K"/>
            <person name="Motone F"/>
            <person name="Kageyama Y"/>
            <person name="Nozu R"/>
            <person name="Adachi N"/>
            <person name="Nishimura O"/>
            <person name="Nakagawa R"/>
            <person name="Tanegashima C"/>
            <person name="Kiyatake I"/>
            <person name="Matsumoto R"/>
            <person name="Murakumo K"/>
            <person name="Nishida K"/>
            <person name="Terakita A"/>
            <person name="Kuratani S"/>
            <person name="Sato K"/>
            <person name="Hyodo S Kuraku.S."/>
        </authorList>
    </citation>
    <scope>NUCLEOTIDE SEQUENCE [LARGE SCALE GENOMIC DNA]</scope>
</reference>
<keyword evidence="3" id="KW-1185">Reference proteome</keyword>
<keyword evidence="1" id="KW-0812">Transmembrane</keyword>
<gene>
    <name evidence="2" type="ORF">chiPu_0031897</name>
</gene>